<evidence type="ECO:0000313" key="2">
    <source>
        <dbReference type="Proteomes" id="UP000294335"/>
    </source>
</evidence>
<gene>
    <name evidence="1" type="ORF">JV551A3_V1_1500017</name>
</gene>
<comment type="caution">
    <text evidence="1">The sequence shown here is derived from an EMBL/GenBank/DDBJ whole genome shotgun (WGS) entry which is preliminary data.</text>
</comment>
<accession>A0AAQ1P830</accession>
<dbReference type="Proteomes" id="UP000294335">
    <property type="component" value="Unassembled WGS sequence"/>
</dbReference>
<keyword evidence="2" id="KW-1185">Reference proteome</keyword>
<name>A0AAQ1P830_9PSED</name>
<dbReference type="EMBL" id="OPYN01000150">
    <property type="protein sequence ID" value="SPO61540.1"/>
    <property type="molecule type" value="Genomic_DNA"/>
</dbReference>
<dbReference type="AlphaFoldDB" id="A0AAQ1P830"/>
<proteinExistence type="predicted"/>
<protein>
    <submittedName>
        <fullName evidence="1">Uncharacterized protein</fullName>
    </submittedName>
</protein>
<organism evidence="1 2">
    <name type="scientific">Pseudomonas inefficax</name>
    <dbReference type="NCBI Taxonomy" id="2078786"/>
    <lineage>
        <taxon>Bacteria</taxon>
        <taxon>Pseudomonadati</taxon>
        <taxon>Pseudomonadota</taxon>
        <taxon>Gammaproteobacteria</taxon>
        <taxon>Pseudomonadales</taxon>
        <taxon>Pseudomonadaceae</taxon>
        <taxon>Pseudomonas</taxon>
    </lineage>
</organism>
<sequence length="64" mass="6952">MVADPDRRAAVLSENAYGARRRREIDEGDLVDMLKLAEAVTSMTIQAARSASIWCHSSSSINSA</sequence>
<reference evidence="1 2" key="1">
    <citation type="submission" date="2018-02" db="EMBL/GenBank/DDBJ databases">
        <authorList>
            <person name="Dubost A."/>
        </authorList>
    </citation>
    <scope>NUCLEOTIDE SEQUENCE [LARGE SCALE GENOMIC DNA]</scope>
    <source>
        <strain evidence="2">JV551A3</strain>
    </source>
</reference>
<evidence type="ECO:0000313" key="1">
    <source>
        <dbReference type="EMBL" id="SPO61540.1"/>
    </source>
</evidence>